<accession>A0ABR9IEV5</accession>
<gene>
    <name evidence="1" type="ORF">H4696_008602</name>
</gene>
<comment type="caution">
    <text evidence="1">The sequence shown here is derived from an EMBL/GenBank/DDBJ whole genome shotgun (WGS) entry which is preliminary data.</text>
</comment>
<keyword evidence="2" id="KW-1185">Reference proteome</keyword>
<sequence>MDDIVHFMGLPYDGSRPPSSAGDVARLAEALQDNGFAVSEPLPPSGGPGDGDNPALEVWQQGFGAEVSLEKDWTVQVLISVEYIDVVRDAVAGRRGIELLARLIGTLAELADPYLGFISTDAGDDLSFLVEDRPVEITEPLALAYFGRRYLDDWGTTPDFAGGAEYTAQLSGGVLVIPALEGLG</sequence>
<evidence type="ECO:0000313" key="2">
    <source>
        <dbReference type="Proteomes" id="UP000631670"/>
    </source>
</evidence>
<evidence type="ECO:0000313" key="1">
    <source>
        <dbReference type="EMBL" id="MBE1501502.1"/>
    </source>
</evidence>
<dbReference type="Proteomes" id="UP000631670">
    <property type="component" value="Unassembled WGS sequence"/>
</dbReference>
<reference evidence="1 2" key="1">
    <citation type="submission" date="2020-10" db="EMBL/GenBank/DDBJ databases">
        <title>Sequencing the genomes of 1000 actinobacteria strains.</title>
        <authorList>
            <person name="Klenk H.-P."/>
        </authorList>
    </citation>
    <scope>NUCLEOTIDE SEQUENCE [LARGE SCALE GENOMIC DNA]</scope>
    <source>
        <strain evidence="1 2">DSM 44653</strain>
    </source>
</reference>
<proteinExistence type="predicted"/>
<dbReference type="RefSeq" id="WP_086862480.1">
    <property type="nucleotide sequence ID" value="NZ_JADBEG010000001.1"/>
</dbReference>
<name>A0ABR9IEV5_9PSEU</name>
<organism evidence="1 2">
    <name type="scientific">Amycolatopsis lexingtonensis</name>
    <dbReference type="NCBI Taxonomy" id="218822"/>
    <lineage>
        <taxon>Bacteria</taxon>
        <taxon>Bacillati</taxon>
        <taxon>Actinomycetota</taxon>
        <taxon>Actinomycetes</taxon>
        <taxon>Pseudonocardiales</taxon>
        <taxon>Pseudonocardiaceae</taxon>
        <taxon>Amycolatopsis</taxon>
    </lineage>
</organism>
<dbReference type="EMBL" id="JADBEG010000001">
    <property type="protein sequence ID" value="MBE1501502.1"/>
    <property type="molecule type" value="Genomic_DNA"/>
</dbReference>
<protein>
    <submittedName>
        <fullName evidence="1">Uncharacterized protein</fullName>
    </submittedName>
</protein>